<comment type="caution">
    <text evidence="1">The sequence shown here is derived from an EMBL/GenBank/DDBJ whole genome shotgun (WGS) entry which is preliminary data.</text>
</comment>
<evidence type="ECO:0000313" key="1">
    <source>
        <dbReference type="EMBL" id="KAI9185625.1"/>
    </source>
</evidence>
<keyword evidence="2" id="KW-1185">Reference proteome</keyword>
<protein>
    <submittedName>
        <fullName evidence="1">Uncharacterized protein</fullName>
    </submittedName>
</protein>
<dbReference type="AlphaFoldDB" id="A0AAD5NW90"/>
<reference evidence="1" key="2">
    <citation type="submission" date="2023-02" db="EMBL/GenBank/DDBJ databases">
        <authorList>
            <person name="Swenson N.G."/>
            <person name="Wegrzyn J.L."/>
            <person name="Mcevoy S.L."/>
        </authorList>
    </citation>
    <scope>NUCLEOTIDE SEQUENCE</scope>
    <source>
        <strain evidence="1">91603</strain>
        <tissue evidence="1">Leaf</tissue>
    </source>
</reference>
<accession>A0AAD5NW90</accession>
<dbReference type="Proteomes" id="UP001064489">
    <property type="component" value="Chromosome 3"/>
</dbReference>
<proteinExistence type="predicted"/>
<evidence type="ECO:0000313" key="2">
    <source>
        <dbReference type="Proteomes" id="UP001064489"/>
    </source>
</evidence>
<gene>
    <name evidence="1" type="ORF">LWI28_008934</name>
</gene>
<name>A0AAD5NW90_ACENE</name>
<organism evidence="1 2">
    <name type="scientific">Acer negundo</name>
    <name type="common">Box elder</name>
    <dbReference type="NCBI Taxonomy" id="4023"/>
    <lineage>
        <taxon>Eukaryota</taxon>
        <taxon>Viridiplantae</taxon>
        <taxon>Streptophyta</taxon>
        <taxon>Embryophyta</taxon>
        <taxon>Tracheophyta</taxon>
        <taxon>Spermatophyta</taxon>
        <taxon>Magnoliopsida</taxon>
        <taxon>eudicotyledons</taxon>
        <taxon>Gunneridae</taxon>
        <taxon>Pentapetalae</taxon>
        <taxon>rosids</taxon>
        <taxon>malvids</taxon>
        <taxon>Sapindales</taxon>
        <taxon>Sapindaceae</taxon>
        <taxon>Hippocastanoideae</taxon>
        <taxon>Acereae</taxon>
        <taxon>Acer</taxon>
    </lineage>
</organism>
<dbReference type="EMBL" id="JAJSOW010000100">
    <property type="protein sequence ID" value="KAI9185625.1"/>
    <property type="molecule type" value="Genomic_DNA"/>
</dbReference>
<sequence>MTLLPCLGMRCLDTASLGLVLPKHGIAWACNAKETLLGLMLPKQHSTRVAKDVVKAVKKRLQHNCFFVERNVEIVKKKICK</sequence>
<reference evidence="1" key="1">
    <citation type="journal article" date="2022" name="Plant J.">
        <title>Strategies of tolerance reflected in two North American maple genomes.</title>
        <authorList>
            <person name="McEvoy S.L."/>
            <person name="Sezen U.U."/>
            <person name="Trouern-Trend A."/>
            <person name="McMahon S.M."/>
            <person name="Schaberg P.G."/>
            <person name="Yang J."/>
            <person name="Wegrzyn J.L."/>
            <person name="Swenson N.G."/>
        </authorList>
    </citation>
    <scope>NUCLEOTIDE SEQUENCE</scope>
    <source>
        <strain evidence="1">91603</strain>
    </source>
</reference>